<evidence type="ECO:0000313" key="5">
    <source>
        <dbReference type="Proteomes" id="UP001410648"/>
    </source>
</evidence>
<dbReference type="RefSeq" id="WP_346025590.1">
    <property type="nucleotide sequence ID" value="NZ_BAAADA010000208.1"/>
</dbReference>
<dbReference type="Pfam" id="PF07885">
    <property type="entry name" value="Ion_trans_2"/>
    <property type="match status" value="1"/>
</dbReference>
<keyword evidence="2" id="KW-1133">Transmembrane helix</keyword>
<feature type="transmembrane region" description="Helical" evidence="2">
    <location>
        <begin position="15"/>
        <end position="41"/>
    </location>
</feature>
<accession>A0ABN1BEG1</accession>
<evidence type="ECO:0000256" key="2">
    <source>
        <dbReference type="SAM" id="Phobius"/>
    </source>
</evidence>
<sequence length="131" mass="15294">MGYGDISNESVVGRLTAMVLLLTGIVLFGALTSTITSFFMVSNDPERGEYKEEIKELNDKISQLLMKIENMEKNAYIKTTRTKESDSFVRVVFLLAKHFHKLNNFYRRQHLIICWVNDTIEFRFVFLVNFN</sequence>
<evidence type="ECO:0000256" key="1">
    <source>
        <dbReference type="SAM" id="Coils"/>
    </source>
</evidence>
<dbReference type="Proteomes" id="UP001410648">
    <property type="component" value="Unassembled WGS sequence"/>
</dbReference>
<dbReference type="Gene3D" id="1.10.287.70">
    <property type="match status" value="1"/>
</dbReference>
<feature type="coiled-coil region" evidence="1">
    <location>
        <begin position="47"/>
        <end position="74"/>
    </location>
</feature>
<proteinExistence type="predicted"/>
<organism evidence="4 5">
    <name type="scientific">Alkalibacterium indicireducens</name>
    <dbReference type="NCBI Taxonomy" id="398758"/>
    <lineage>
        <taxon>Bacteria</taxon>
        <taxon>Bacillati</taxon>
        <taxon>Bacillota</taxon>
        <taxon>Bacilli</taxon>
        <taxon>Lactobacillales</taxon>
        <taxon>Carnobacteriaceae</taxon>
        <taxon>Alkalibacterium</taxon>
    </lineage>
</organism>
<keyword evidence="1" id="KW-0175">Coiled coil</keyword>
<keyword evidence="5" id="KW-1185">Reference proteome</keyword>
<gene>
    <name evidence="4" type="ORF">GCM10008936_22630</name>
</gene>
<dbReference type="SUPFAM" id="SSF81324">
    <property type="entry name" value="Voltage-gated potassium channels"/>
    <property type="match status" value="1"/>
</dbReference>
<protein>
    <recommendedName>
        <fullName evidence="3">Potassium channel domain-containing protein</fullName>
    </recommendedName>
</protein>
<reference evidence="4 5" key="1">
    <citation type="journal article" date="2019" name="Int. J. Syst. Evol. Microbiol.">
        <title>The Global Catalogue of Microorganisms (GCM) 10K type strain sequencing project: providing services to taxonomists for standard genome sequencing and annotation.</title>
        <authorList>
            <consortium name="The Broad Institute Genomics Platform"/>
            <consortium name="The Broad Institute Genome Sequencing Center for Infectious Disease"/>
            <person name="Wu L."/>
            <person name="Ma J."/>
        </authorList>
    </citation>
    <scope>NUCLEOTIDE SEQUENCE [LARGE SCALE GENOMIC DNA]</scope>
    <source>
        <strain evidence="4 5">JCM 14232</strain>
    </source>
</reference>
<keyword evidence="2" id="KW-0472">Membrane</keyword>
<dbReference type="InterPro" id="IPR013099">
    <property type="entry name" value="K_chnl_dom"/>
</dbReference>
<feature type="domain" description="Potassium channel" evidence="3">
    <location>
        <begin position="2"/>
        <end position="40"/>
    </location>
</feature>
<name>A0ABN1BEG1_9LACT</name>
<evidence type="ECO:0000259" key="3">
    <source>
        <dbReference type="Pfam" id="PF07885"/>
    </source>
</evidence>
<keyword evidence="2" id="KW-0812">Transmembrane</keyword>
<evidence type="ECO:0000313" key="4">
    <source>
        <dbReference type="EMBL" id="GAA0495621.1"/>
    </source>
</evidence>
<dbReference type="EMBL" id="BAAADA010000208">
    <property type="protein sequence ID" value="GAA0495621.1"/>
    <property type="molecule type" value="Genomic_DNA"/>
</dbReference>
<comment type="caution">
    <text evidence="4">The sequence shown here is derived from an EMBL/GenBank/DDBJ whole genome shotgun (WGS) entry which is preliminary data.</text>
</comment>